<feature type="region of interest" description="Disordered" evidence="1">
    <location>
        <begin position="560"/>
        <end position="602"/>
    </location>
</feature>
<organism evidence="2 3">
    <name type="scientific">Corynespora cassiicola Philippines</name>
    <dbReference type="NCBI Taxonomy" id="1448308"/>
    <lineage>
        <taxon>Eukaryota</taxon>
        <taxon>Fungi</taxon>
        <taxon>Dikarya</taxon>
        <taxon>Ascomycota</taxon>
        <taxon>Pezizomycotina</taxon>
        <taxon>Dothideomycetes</taxon>
        <taxon>Pleosporomycetidae</taxon>
        <taxon>Pleosporales</taxon>
        <taxon>Corynesporascaceae</taxon>
        <taxon>Corynespora</taxon>
    </lineage>
</organism>
<dbReference type="PANTHER" id="PTHR40788">
    <property type="entry name" value="CLR5 DOMAIN-CONTAINING PROTEIN-RELATED"/>
    <property type="match status" value="1"/>
</dbReference>
<keyword evidence="3" id="KW-1185">Reference proteome</keyword>
<name>A0A2T2NFV5_CORCC</name>
<evidence type="ECO:0000313" key="3">
    <source>
        <dbReference type="Proteomes" id="UP000240883"/>
    </source>
</evidence>
<dbReference type="Proteomes" id="UP000240883">
    <property type="component" value="Unassembled WGS sequence"/>
</dbReference>
<dbReference type="PANTHER" id="PTHR40788:SF1">
    <property type="entry name" value="IPA PROTEIN"/>
    <property type="match status" value="1"/>
</dbReference>
<sequence length="708" mass="79842">MNETVKDLYRDLSRKFQRHGTQIEQMWQSLDQTQRVKIMKSGSSDGLVLKDPLDTSLGNVYKLIPEWNLRDIASPSSNLFLQILEHRASTSLPSQYRSGVNGGIGDHEHILYMMQTKGLKLANASKYKDCYTLFLDEDDFGNSIRIVPGKKVQVLAGLMPGIQAQLIVPQATGELILMRQLYLLQHLNIIIEDILGIASTTRTKKIRPKKPADAGTAALARLSVHSTPKKLELSHLIDNSLDHKSSLEDYINLVFTEPTVLAHEVNFWFFTRPELVADEKGRMLPVHTDKFISGAVFDAAYGTIKAAAVWNYLHRLLSSLKGSPSKKFRAIVLQEISNTCHQEYARAQEMFKRSVSTASGGNKWFKRASVVRKDGITRISMKRNPETLTVENPQLHYMLRLCQEDMGWSRSVDWLQKLEDLHRAHPLEKDKMWEREFDALGELAIIVIFIQTLSSVLKLPPANPKKGQTFLSQYSSLGRKLEQIKSGLDLGDYAIPIDNLLEPNMADKALAALDRYVWEQMGTKSDVLYQKLVDDSVASIYEQYEQETKAAGAKTKYITPTVPEAPKPTIEKRGPKEKTRPDHSSMHETTSQPDKVTSDEQPVQLQQTFKVKASTFAVFSSLLSRSSKSRGSVGWSAFAAAMAELGFSVIPKVGSIYTFVPPESMAVQRDLTLHRPHQACIEGPRLLVYSRRLKRVYGWDDSTFSMLE</sequence>
<feature type="compositionally biased region" description="Polar residues" evidence="1">
    <location>
        <begin position="587"/>
        <end position="602"/>
    </location>
</feature>
<feature type="compositionally biased region" description="Basic and acidic residues" evidence="1">
    <location>
        <begin position="569"/>
        <end position="586"/>
    </location>
</feature>
<dbReference type="STRING" id="1448308.A0A2T2NFV5"/>
<gene>
    <name evidence="2" type="ORF">BS50DRAFT_575765</name>
</gene>
<dbReference type="EMBL" id="KZ678138">
    <property type="protein sequence ID" value="PSN64315.1"/>
    <property type="molecule type" value="Genomic_DNA"/>
</dbReference>
<evidence type="ECO:0000313" key="2">
    <source>
        <dbReference type="EMBL" id="PSN64315.1"/>
    </source>
</evidence>
<accession>A0A2T2NFV5</accession>
<reference evidence="2 3" key="1">
    <citation type="journal article" date="2018" name="Front. Microbiol.">
        <title>Genome-Wide Analysis of Corynespora cassiicola Leaf Fall Disease Putative Effectors.</title>
        <authorList>
            <person name="Lopez D."/>
            <person name="Ribeiro S."/>
            <person name="Label P."/>
            <person name="Fumanal B."/>
            <person name="Venisse J.S."/>
            <person name="Kohler A."/>
            <person name="de Oliveira R.R."/>
            <person name="Labutti K."/>
            <person name="Lipzen A."/>
            <person name="Lail K."/>
            <person name="Bauer D."/>
            <person name="Ohm R.A."/>
            <person name="Barry K.W."/>
            <person name="Spatafora J."/>
            <person name="Grigoriev I.V."/>
            <person name="Martin F.M."/>
            <person name="Pujade-Renaud V."/>
        </authorList>
    </citation>
    <scope>NUCLEOTIDE SEQUENCE [LARGE SCALE GENOMIC DNA]</scope>
    <source>
        <strain evidence="2 3">Philippines</strain>
    </source>
</reference>
<evidence type="ECO:0000256" key="1">
    <source>
        <dbReference type="SAM" id="MobiDB-lite"/>
    </source>
</evidence>
<protein>
    <submittedName>
        <fullName evidence="2">Ipa protein</fullName>
    </submittedName>
</protein>
<proteinExistence type="predicted"/>
<dbReference type="AlphaFoldDB" id="A0A2T2NFV5"/>
<dbReference type="OrthoDB" id="2922289at2759"/>